<name>A0ABW5LT34_9FLAO</name>
<reference evidence="2" key="1">
    <citation type="journal article" date="2019" name="Int. J. Syst. Evol. Microbiol.">
        <title>The Global Catalogue of Microorganisms (GCM) 10K type strain sequencing project: providing services to taxonomists for standard genome sequencing and annotation.</title>
        <authorList>
            <consortium name="The Broad Institute Genomics Platform"/>
            <consortium name="The Broad Institute Genome Sequencing Center for Infectious Disease"/>
            <person name="Wu L."/>
            <person name="Ma J."/>
        </authorList>
    </citation>
    <scope>NUCLEOTIDE SEQUENCE [LARGE SCALE GENOMIC DNA]</scope>
    <source>
        <strain evidence="2">KCTC 52127</strain>
    </source>
</reference>
<evidence type="ECO:0000313" key="2">
    <source>
        <dbReference type="Proteomes" id="UP001597508"/>
    </source>
</evidence>
<organism evidence="1 2">
    <name type="scientific">Pseudotenacibaculum haliotis</name>
    <dbReference type="NCBI Taxonomy" id="1862138"/>
    <lineage>
        <taxon>Bacteria</taxon>
        <taxon>Pseudomonadati</taxon>
        <taxon>Bacteroidota</taxon>
        <taxon>Flavobacteriia</taxon>
        <taxon>Flavobacteriales</taxon>
        <taxon>Flavobacteriaceae</taxon>
        <taxon>Pseudotenacibaculum</taxon>
    </lineage>
</organism>
<evidence type="ECO:0000313" key="1">
    <source>
        <dbReference type="EMBL" id="MFD2567406.1"/>
    </source>
</evidence>
<proteinExistence type="predicted"/>
<gene>
    <name evidence="1" type="ORF">ACFSRZ_08480</name>
</gene>
<dbReference type="PROSITE" id="PS51257">
    <property type="entry name" value="PROKAR_LIPOPROTEIN"/>
    <property type="match status" value="1"/>
</dbReference>
<sequence length="166" mass="18968">MRKLLYVVVLLLAYGCSTDTNDSILEPSSRQSTLTERGTGLKLIPQSVDNHGNLIEENNSYVTDEEYRKILAKELTVFQIYEAKDGNYYSEAALKVQGAEPVLDIPQPYYNHCITPEEIAYYEGVAEALCQKITYRCRANQYGYYMVFTFYPPVPCIPVDDNDTYD</sequence>
<accession>A0ABW5LT34</accession>
<dbReference type="Proteomes" id="UP001597508">
    <property type="component" value="Unassembled WGS sequence"/>
</dbReference>
<comment type="caution">
    <text evidence="1">The sequence shown here is derived from an EMBL/GenBank/DDBJ whole genome shotgun (WGS) entry which is preliminary data.</text>
</comment>
<protein>
    <recommendedName>
        <fullName evidence="3">Lipoprotein</fullName>
    </recommendedName>
</protein>
<keyword evidence="2" id="KW-1185">Reference proteome</keyword>
<dbReference type="EMBL" id="JBHULH010000004">
    <property type="protein sequence ID" value="MFD2567406.1"/>
    <property type="molecule type" value="Genomic_DNA"/>
</dbReference>
<dbReference type="RefSeq" id="WP_379666117.1">
    <property type="nucleotide sequence ID" value="NZ_JBHULH010000004.1"/>
</dbReference>
<evidence type="ECO:0008006" key="3">
    <source>
        <dbReference type="Google" id="ProtNLM"/>
    </source>
</evidence>